<comment type="caution">
    <text evidence="1">The sequence shown here is derived from an EMBL/GenBank/DDBJ whole genome shotgun (WGS) entry which is preliminary data.</text>
</comment>
<protein>
    <recommendedName>
        <fullName evidence="3">HIRAN domain-containing protein</fullName>
    </recommendedName>
</protein>
<evidence type="ECO:0008006" key="3">
    <source>
        <dbReference type="Google" id="ProtNLM"/>
    </source>
</evidence>
<evidence type="ECO:0000313" key="2">
    <source>
        <dbReference type="Proteomes" id="UP000319716"/>
    </source>
</evidence>
<accession>A0A4Y1ZGU9</accession>
<dbReference type="AlphaFoldDB" id="A0A4Y1ZGU9"/>
<proteinExistence type="predicted"/>
<name>A0A4Y1ZGU9_9BACL</name>
<evidence type="ECO:0000313" key="1">
    <source>
        <dbReference type="EMBL" id="GAY78180.1"/>
    </source>
</evidence>
<reference evidence="1 2" key="1">
    <citation type="submission" date="2017-11" db="EMBL/GenBank/DDBJ databases">
        <title>Draft Genome Sequence of Sporolactobacillus inulinus NBRC 111894 Isolated from Koso, a Japanese Sugar-Vegetable Fermented Beverage.</title>
        <authorList>
            <person name="Chiou T.Y."/>
            <person name="Oshima K."/>
            <person name="Suda W."/>
            <person name="Hattori M."/>
            <person name="Takahashi T."/>
        </authorList>
    </citation>
    <scope>NUCLEOTIDE SEQUENCE [LARGE SCALE GENOMIC DNA]</scope>
    <source>
        <strain evidence="1 2">NBRC111894</strain>
    </source>
</reference>
<organism evidence="1 2">
    <name type="scientific">Sporolactobacillus inulinus</name>
    <dbReference type="NCBI Taxonomy" id="2078"/>
    <lineage>
        <taxon>Bacteria</taxon>
        <taxon>Bacillati</taxon>
        <taxon>Bacillota</taxon>
        <taxon>Bacilli</taxon>
        <taxon>Bacillales</taxon>
        <taxon>Sporolactobacillaceae</taxon>
        <taxon>Sporolactobacillus</taxon>
    </lineage>
</organism>
<dbReference type="Proteomes" id="UP000319716">
    <property type="component" value="Unassembled WGS sequence"/>
</dbReference>
<dbReference type="EMBL" id="BEXB01000041">
    <property type="protein sequence ID" value="GAY78180.1"/>
    <property type="molecule type" value="Genomic_DNA"/>
</dbReference>
<gene>
    <name evidence="1" type="ORF">NBRC111894_3734</name>
</gene>
<sequence>MFAVKIKTTEGALLGFVPAFYSEFVTKVLDYDCLTQLRIERIDPSALPQLQVRLSLKGTLNKRSYEIEKNYVGVTQH</sequence>